<feature type="domain" description="Pyrroline-5-carboxylate reductase dimerisation" evidence="5">
    <location>
        <begin position="166"/>
        <end position="271"/>
    </location>
</feature>
<dbReference type="Gene3D" id="1.10.3730.10">
    <property type="entry name" value="ProC C-terminal domain-like"/>
    <property type="match status" value="1"/>
</dbReference>
<dbReference type="InterPro" id="IPR000304">
    <property type="entry name" value="Pyrroline-COOH_reductase"/>
</dbReference>
<dbReference type="InterPro" id="IPR008927">
    <property type="entry name" value="6-PGluconate_DH-like_C_sf"/>
</dbReference>
<dbReference type="InterPro" id="IPR029036">
    <property type="entry name" value="P5CR_dimer"/>
</dbReference>
<organism evidence="6">
    <name type="scientific">hydrothermal vent metagenome</name>
    <dbReference type="NCBI Taxonomy" id="652676"/>
    <lineage>
        <taxon>unclassified sequences</taxon>
        <taxon>metagenomes</taxon>
        <taxon>ecological metagenomes</taxon>
    </lineage>
</organism>
<evidence type="ECO:0000313" key="6">
    <source>
        <dbReference type="EMBL" id="VAW12618.1"/>
    </source>
</evidence>
<protein>
    <submittedName>
        <fullName evidence="6">Pyrroline-5-carboxylate reductase</fullName>
        <ecNumber evidence="6">1.5.1.2</ecNumber>
    </submittedName>
</protein>
<evidence type="ECO:0000256" key="3">
    <source>
        <dbReference type="ARBA" id="ARBA00023002"/>
    </source>
</evidence>
<dbReference type="FunFam" id="1.10.3730.10:FF:000001">
    <property type="entry name" value="Pyrroline-5-carboxylate reductase"/>
    <property type="match status" value="1"/>
</dbReference>
<dbReference type="EC" id="1.5.1.2" evidence="6"/>
<feature type="domain" description="Pyrroline-5-carboxylate reductase catalytic N-terminal" evidence="4">
    <location>
        <begin position="9"/>
        <end position="102"/>
    </location>
</feature>
<sequence length="273" mass="27379">MSLAEISSLALIGAGKMGGALLQGWLKGGLNPGAVTLIDPAPGAEILDVVSEHNLDLKSDPGAMAPPEIVVIAIKPQVMGEVLPGFGDMARGGATFVSVAAGQTIADIERVLGTRARVVRAMPNTPAAVGAGISVLVANVHVPSKMRCRAEALMASVGEVRWIDDEGLMDAVTALSGSGPAYVFYLVQAMAAAGEAAGLGPDLAMDLARQTVVGGGALLGASPLGADVLRQNVTSPGGTTAAALEVLMGEDGLTPLMTRAVAAAKRRGEELAG</sequence>
<proteinExistence type="inferred from homology"/>
<dbReference type="PANTHER" id="PTHR11645:SF0">
    <property type="entry name" value="PYRROLINE-5-CARBOXYLATE REDUCTASE 3"/>
    <property type="match status" value="1"/>
</dbReference>
<name>A0A3B0T3U8_9ZZZZ</name>
<dbReference type="Pfam" id="PF14748">
    <property type="entry name" value="P5CR_dimer"/>
    <property type="match status" value="1"/>
</dbReference>
<reference evidence="6" key="1">
    <citation type="submission" date="2018-06" db="EMBL/GenBank/DDBJ databases">
        <authorList>
            <person name="Zhirakovskaya E."/>
        </authorList>
    </citation>
    <scope>NUCLEOTIDE SEQUENCE</scope>
</reference>
<dbReference type="NCBIfam" id="TIGR00112">
    <property type="entry name" value="proC"/>
    <property type="match status" value="1"/>
</dbReference>
<evidence type="ECO:0000259" key="5">
    <source>
        <dbReference type="Pfam" id="PF14748"/>
    </source>
</evidence>
<dbReference type="Gene3D" id="3.40.50.720">
    <property type="entry name" value="NAD(P)-binding Rossmann-like Domain"/>
    <property type="match status" value="1"/>
</dbReference>
<dbReference type="HAMAP" id="MF_01925">
    <property type="entry name" value="P5C_reductase"/>
    <property type="match status" value="1"/>
</dbReference>
<evidence type="ECO:0000259" key="4">
    <source>
        <dbReference type="Pfam" id="PF03807"/>
    </source>
</evidence>
<evidence type="ECO:0000256" key="2">
    <source>
        <dbReference type="ARBA" id="ARBA00022857"/>
    </source>
</evidence>
<keyword evidence="3 6" id="KW-0560">Oxidoreductase</keyword>
<dbReference type="GO" id="GO:0055129">
    <property type="term" value="P:L-proline biosynthetic process"/>
    <property type="evidence" value="ECO:0007669"/>
    <property type="project" value="TreeGrafter"/>
</dbReference>
<comment type="similarity">
    <text evidence="1">Belongs to the pyrroline-5-carboxylate reductase family.</text>
</comment>
<dbReference type="AlphaFoldDB" id="A0A3B0T3U8"/>
<dbReference type="InterPro" id="IPR036291">
    <property type="entry name" value="NAD(P)-bd_dom_sf"/>
</dbReference>
<dbReference type="Pfam" id="PF03807">
    <property type="entry name" value="F420_oxidored"/>
    <property type="match status" value="1"/>
</dbReference>
<keyword evidence="2" id="KW-0521">NADP</keyword>
<dbReference type="GO" id="GO:0004735">
    <property type="term" value="F:pyrroline-5-carboxylate reductase activity"/>
    <property type="evidence" value="ECO:0007669"/>
    <property type="project" value="UniProtKB-EC"/>
</dbReference>
<dbReference type="InterPro" id="IPR028939">
    <property type="entry name" value="P5C_Rdtase_cat_N"/>
</dbReference>
<accession>A0A3B0T3U8</accession>
<dbReference type="EMBL" id="UOEM01000049">
    <property type="protein sequence ID" value="VAW12618.1"/>
    <property type="molecule type" value="Genomic_DNA"/>
</dbReference>
<gene>
    <name evidence="6" type="ORF">MNBD_ALPHA09-1877</name>
</gene>
<dbReference type="SUPFAM" id="SSF51735">
    <property type="entry name" value="NAD(P)-binding Rossmann-fold domains"/>
    <property type="match status" value="1"/>
</dbReference>
<dbReference type="PANTHER" id="PTHR11645">
    <property type="entry name" value="PYRROLINE-5-CARBOXYLATE REDUCTASE"/>
    <property type="match status" value="1"/>
</dbReference>
<dbReference type="SUPFAM" id="SSF48179">
    <property type="entry name" value="6-phosphogluconate dehydrogenase C-terminal domain-like"/>
    <property type="match status" value="1"/>
</dbReference>
<evidence type="ECO:0000256" key="1">
    <source>
        <dbReference type="ARBA" id="ARBA00005525"/>
    </source>
</evidence>
<dbReference type="PIRSF" id="PIRSF000193">
    <property type="entry name" value="Pyrrol-5-carb_rd"/>
    <property type="match status" value="1"/>
</dbReference>